<dbReference type="Proteomes" id="UP000230423">
    <property type="component" value="Unassembled WGS sequence"/>
</dbReference>
<gene>
    <name evidence="9" type="ORF">TELCIR_01680</name>
</gene>
<dbReference type="PROSITE" id="PS50940">
    <property type="entry name" value="CHIT_BIND_II"/>
    <property type="match status" value="2"/>
</dbReference>
<dbReference type="PANTHER" id="PTHR23301:SF0">
    <property type="entry name" value="CHITIN-BINDING TYPE-2 DOMAIN-CONTAINING PROTEIN-RELATED"/>
    <property type="match status" value="1"/>
</dbReference>
<evidence type="ECO:0000256" key="7">
    <source>
        <dbReference type="SAM" id="MobiDB-lite"/>
    </source>
</evidence>
<dbReference type="InterPro" id="IPR051940">
    <property type="entry name" value="Chitin_bind-dev_reg"/>
</dbReference>
<evidence type="ECO:0000256" key="3">
    <source>
        <dbReference type="ARBA" id="ARBA00022729"/>
    </source>
</evidence>
<keyword evidence="5" id="KW-1015">Disulfide bond</keyword>
<keyword evidence="2" id="KW-0147">Chitin-binding</keyword>
<keyword evidence="10" id="KW-1185">Reference proteome</keyword>
<feature type="non-terminal residue" evidence="9">
    <location>
        <position position="1"/>
    </location>
</feature>
<dbReference type="Pfam" id="PF01607">
    <property type="entry name" value="CBM_14"/>
    <property type="match status" value="2"/>
</dbReference>
<feature type="compositionally biased region" description="Low complexity" evidence="7">
    <location>
        <begin position="1"/>
        <end position="41"/>
    </location>
</feature>
<evidence type="ECO:0000256" key="2">
    <source>
        <dbReference type="ARBA" id="ARBA00022669"/>
    </source>
</evidence>
<dbReference type="GO" id="GO:0005576">
    <property type="term" value="C:extracellular region"/>
    <property type="evidence" value="ECO:0007669"/>
    <property type="project" value="InterPro"/>
</dbReference>
<dbReference type="SMART" id="SM00494">
    <property type="entry name" value="ChtBD2"/>
    <property type="match status" value="2"/>
</dbReference>
<organism evidence="9 10">
    <name type="scientific">Teladorsagia circumcincta</name>
    <name type="common">Brown stomach worm</name>
    <name type="synonym">Ostertagia circumcincta</name>
    <dbReference type="NCBI Taxonomy" id="45464"/>
    <lineage>
        <taxon>Eukaryota</taxon>
        <taxon>Metazoa</taxon>
        <taxon>Ecdysozoa</taxon>
        <taxon>Nematoda</taxon>
        <taxon>Chromadorea</taxon>
        <taxon>Rhabditida</taxon>
        <taxon>Rhabditina</taxon>
        <taxon>Rhabditomorpha</taxon>
        <taxon>Strongyloidea</taxon>
        <taxon>Trichostrongylidae</taxon>
        <taxon>Teladorsagia</taxon>
    </lineage>
</organism>
<proteinExistence type="predicted"/>
<protein>
    <submittedName>
        <fullName evidence="9">Chitin binding Peritrophin-A domain protein</fullName>
    </submittedName>
</protein>
<keyword evidence="1" id="KW-0217">Developmental protein</keyword>
<dbReference type="PANTHER" id="PTHR23301">
    <property type="entry name" value="CHITIN BINDING PERITROPHIN-A"/>
    <property type="match status" value="1"/>
</dbReference>
<feature type="region of interest" description="Disordered" evidence="7">
    <location>
        <begin position="1"/>
        <end position="44"/>
    </location>
</feature>
<feature type="domain" description="Chitin-binding type-2" evidence="8">
    <location>
        <begin position="113"/>
        <end position="167"/>
    </location>
</feature>
<feature type="domain" description="Chitin-binding type-2" evidence="8">
    <location>
        <begin position="39"/>
        <end position="95"/>
    </location>
</feature>
<dbReference type="GO" id="GO:0008061">
    <property type="term" value="F:chitin binding"/>
    <property type="evidence" value="ECO:0007669"/>
    <property type="project" value="UniProtKB-KW"/>
</dbReference>
<evidence type="ECO:0000256" key="1">
    <source>
        <dbReference type="ARBA" id="ARBA00022473"/>
    </source>
</evidence>
<name>A0A2G9V177_TELCI</name>
<dbReference type="InterPro" id="IPR036508">
    <property type="entry name" value="Chitin-bd_dom_sf"/>
</dbReference>
<evidence type="ECO:0000256" key="4">
    <source>
        <dbReference type="ARBA" id="ARBA00022737"/>
    </source>
</evidence>
<accession>A0A2G9V177</accession>
<evidence type="ECO:0000256" key="5">
    <source>
        <dbReference type="ARBA" id="ARBA00023157"/>
    </source>
</evidence>
<evidence type="ECO:0000259" key="8">
    <source>
        <dbReference type="PROSITE" id="PS50940"/>
    </source>
</evidence>
<evidence type="ECO:0000313" key="10">
    <source>
        <dbReference type="Proteomes" id="UP000230423"/>
    </source>
</evidence>
<dbReference type="AlphaFoldDB" id="A0A2G9V177"/>
<keyword evidence="4" id="KW-0677">Repeat</keyword>
<dbReference type="Gene3D" id="2.170.140.10">
    <property type="entry name" value="Chitin binding domain"/>
    <property type="match status" value="2"/>
</dbReference>
<sequence>ASTSTTTISTARPSTPQPTAAPSKPTTTTSTSPPSTPSSNSCDEMPDGFHASENDCSKFLLCLQGASYTMTCPAGTHFSSSKGYCVRIADASCSKSTTTSGLSPTTTTSPRNEFKCGADGFYADFNSCQKFIRCVNGNPYGFDCPKGLSFHADSLMCDHPDPSKCAGFY</sequence>
<dbReference type="SUPFAM" id="SSF57625">
    <property type="entry name" value="Invertebrate chitin-binding proteins"/>
    <property type="match status" value="2"/>
</dbReference>
<keyword evidence="6" id="KW-0325">Glycoprotein</keyword>
<evidence type="ECO:0000313" key="9">
    <source>
        <dbReference type="EMBL" id="PIO76249.1"/>
    </source>
</evidence>
<evidence type="ECO:0000256" key="6">
    <source>
        <dbReference type="ARBA" id="ARBA00023180"/>
    </source>
</evidence>
<dbReference type="OrthoDB" id="5831849at2759"/>
<dbReference type="EMBL" id="KZ345067">
    <property type="protein sequence ID" value="PIO76249.1"/>
    <property type="molecule type" value="Genomic_DNA"/>
</dbReference>
<keyword evidence="3" id="KW-0732">Signal</keyword>
<dbReference type="InterPro" id="IPR002557">
    <property type="entry name" value="Chitin-bd_dom"/>
</dbReference>
<reference evidence="9 10" key="1">
    <citation type="submission" date="2015-09" db="EMBL/GenBank/DDBJ databases">
        <title>Draft genome of the parasitic nematode Teladorsagia circumcincta isolate WARC Sus (inbred).</title>
        <authorList>
            <person name="Mitreva M."/>
        </authorList>
    </citation>
    <scope>NUCLEOTIDE SEQUENCE [LARGE SCALE GENOMIC DNA]</scope>
    <source>
        <strain evidence="9 10">S</strain>
    </source>
</reference>